<gene>
    <name evidence="1" type="ORF">PPROV_000560600</name>
</gene>
<evidence type="ECO:0000313" key="2">
    <source>
        <dbReference type="Proteomes" id="UP000660262"/>
    </source>
</evidence>
<keyword evidence="2" id="KW-1185">Reference proteome</keyword>
<reference evidence="1" key="1">
    <citation type="submission" date="2020-10" db="EMBL/GenBank/DDBJ databases">
        <title>Unveiling of a novel bifunctional photoreceptor, Dualchrome1, isolated from a cosmopolitan green alga.</title>
        <authorList>
            <person name="Suzuki S."/>
            <person name="Kawachi M."/>
        </authorList>
    </citation>
    <scope>NUCLEOTIDE SEQUENCE</scope>
    <source>
        <strain evidence="1">NIES 2893</strain>
    </source>
</reference>
<dbReference type="EMBL" id="BNJQ01000014">
    <property type="protein sequence ID" value="GHP06862.1"/>
    <property type="molecule type" value="Genomic_DNA"/>
</dbReference>
<organism evidence="1 2">
    <name type="scientific">Pycnococcus provasolii</name>
    <dbReference type="NCBI Taxonomy" id="41880"/>
    <lineage>
        <taxon>Eukaryota</taxon>
        <taxon>Viridiplantae</taxon>
        <taxon>Chlorophyta</taxon>
        <taxon>Pseudoscourfieldiophyceae</taxon>
        <taxon>Pseudoscourfieldiales</taxon>
        <taxon>Pycnococcaceae</taxon>
        <taxon>Pycnococcus</taxon>
    </lineage>
</organism>
<dbReference type="InterPro" id="IPR015797">
    <property type="entry name" value="NUDIX_hydrolase-like_dom_sf"/>
</dbReference>
<proteinExistence type="predicted"/>
<dbReference type="OrthoDB" id="185493at2759"/>
<dbReference type="SUPFAM" id="SSF55811">
    <property type="entry name" value="Nudix"/>
    <property type="match status" value="1"/>
</dbReference>
<dbReference type="AlphaFoldDB" id="A0A830HJ36"/>
<accession>A0A830HJ36</accession>
<comment type="caution">
    <text evidence="1">The sequence shown here is derived from an EMBL/GenBank/DDBJ whole genome shotgun (WGS) entry which is preliminary data.</text>
</comment>
<dbReference type="Gene3D" id="3.90.79.10">
    <property type="entry name" value="Nucleoside Triphosphate Pyrophosphohydrolase"/>
    <property type="match status" value="1"/>
</dbReference>
<evidence type="ECO:0008006" key="3">
    <source>
        <dbReference type="Google" id="ProtNLM"/>
    </source>
</evidence>
<protein>
    <recommendedName>
        <fullName evidence="3">Nudix hydrolase domain-containing protein</fullName>
    </recommendedName>
</protein>
<evidence type="ECO:0000313" key="1">
    <source>
        <dbReference type="EMBL" id="GHP06862.1"/>
    </source>
</evidence>
<dbReference type="Proteomes" id="UP000660262">
    <property type="component" value="Unassembled WGS sequence"/>
</dbReference>
<name>A0A830HJ36_9CHLO</name>
<sequence>MLSRMHSRVRMMRHPSINVRMCHRVCIHVRGLRKHSALGALGGECYTQSGLVCCCKSSSSSSASCVGTGGDLGTGDGPFDRDGVNHGFVSDNLPPSLLNDTKISVVHERVTHDRYITLYDRKVHFESKHMGSTSLDYDVVGHPKSNFRFACVMPVRVDKEHGTVTTTVVWEYAQGLNTMCATFPTGGFDASKHDSIVDTARAELAEEARLSGGELTCLVDADNHPGLVETKWCRNRFYPFLCVGAETIRDNPPPRDLEEDLSMRVCEVSLVDLKRLLKSGDMLPPSVHTAYLGLEELARRGVHV</sequence>